<proteinExistence type="predicted"/>
<dbReference type="Proteomes" id="UP000183832">
    <property type="component" value="Unassembled WGS sequence"/>
</dbReference>
<organism evidence="1 2">
    <name type="scientific">Clunio marinus</name>
    <dbReference type="NCBI Taxonomy" id="568069"/>
    <lineage>
        <taxon>Eukaryota</taxon>
        <taxon>Metazoa</taxon>
        <taxon>Ecdysozoa</taxon>
        <taxon>Arthropoda</taxon>
        <taxon>Hexapoda</taxon>
        <taxon>Insecta</taxon>
        <taxon>Pterygota</taxon>
        <taxon>Neoptera</taxon>
        <taxon>Endopterygota</taxon>
        <taxon>Diptera</taxon>
        <taxon>Nematocera</taxon>
        <taxon>Chironomoidea</taxon>
        <taxon>Chironomidae</taxon>
        <taxon>Clunio</taxon>
    </lineage>
</organism>
<dbReference type="AlphaFoldDB" id="A0A1J1J1E0"/>
<reference evidence="1 2" key="1">
    <citation type="submission" date="2015-04" db="EMBL/GenBank/DDBJ databases">
        <authorList>
            <person name="Syromyatnikov M.Y."/>
            <person name="Popov V.N."/>
        </authorList>
    </citation>
    <scope>NUCLEOTIDE SEQUENCE [LARGE SCALE GENOMIC DNA]</scope>
</reference>
<name>A0A1J1J1E0_9DIPT</name>
<evidence type="ECO:0000313" key="2">
    <source>
        <dbReference type="Proteomes" id="UP000183832"/>
    </source>
</evidence>
<gene>
    <name evidence="1" type="ORF">CLUMA_CG018628</name>
</gene>
<sequence>MQMGQLHMGKLQTMPKRTSFLYERLHMIALTVSSRYASQHVYHEDDIRLKIVESMKPTADMCALSK</sequence>
<accession>A0A1J1J1E0</accession>
<keyword evidence="2" id="KW-1185">Reference proteome</keyword>
<protein>
    <submittedName>
        <fullName evidence="1">CLUMA_CG018628, isoform A</fullName>
    </submittedName>
</protein>
<evidence type="ECO:0000313" key="1">
    <source>
        <dbReference type="EMBL" id="CRL05262.1"/>
    </source>
</evidence>
<dbReference type="EMBL" id="CVRI01000064">
    <property type="protein sequence ID" value="CRL05262.1"/>
    <property type="molecule type" value="Genomic_DNA"/>
</dbReference>